<evidence type="ECO:0000313" key="2">
    <source>
        <dbReference type="EMBL" id="SEA66135.1"/>
    </source>
</evidence>
<dbReference type="RefSeq" id="WP_091825739.1">
    <property type="nucleotide sequence ID" value="NZ_FNRJ01000005.1"/>
</dbReference>
<feature type="domain" description="Extradiol ring-cleavage dioxygenase class III enzyme subunit B" evidence="1">
    <location>
        <begin position="8"/>
        <end position="272"/>
    </location>
</feature>
<dbReference type="Pfam" id="PF02900">
    <property type="entry name" value="LigB"/>
    <property type="match status" value="1"/>
</dbReference>
<dbReference type="AlphaFoldDB" id="A0A1H4D046"/>
<proteinExistence type="predicted"/>
<keyword evidence="2" id="KW-0560">Oxidoreductase</keyword>
<accession>A0A1H4D046</accession>
<evidence type="ECO:0000259" key="1">
    <source>
        <dbReference type="Pfam" id="PF02900"/>
    </source>
</evidence>
<keyword evidence="3" id="KW-1185">Reference proteome</keyword>
<dbReference type="EMBL" id="FNRJ01000005">
    <property type="protein sequence ID" value="SEA66135.1"/>
    <property type="molecule type" value="Genomic_DNA"/>
</dbReference>
<gene>
    <name evidence="2" type="ORF">SAMN02745729_105234</name>
</gene>
<dbReference type="InterPro" id="IPR004183">
    <property type="entry name" value="Xdiol_dOase_suB"/>
</dbReference>
<dbReference type="OrthoDB" id="8673673at2"/>
<dbReference type="GO" id="GO:0016702">
    <property type="term" value="F:oxidoreductase activity, acting on single donors with incorporation of molecular oxygen, incorporation of two atoms of oxygen"/>
    <property type="evidence" value="ECO:0007669"/>
    <property type="project" value="UniProtKB-ARBA"/>
</dbReference>
<dbReference type="Proteomes" id="UP000242469">
    <property type="component" value="Unassembled WGS sequence"/>
</dbReference>
<dbReference type="Gene3D" id="3.40.830.10">
    <property type="entry name" value="LigB-like"/>
    <property type="match status" value="1"/>
</dbReference>
<keyword evidence="2" id="KW-0223">Dioxygenase</keyword>
<sequence length="280" mass="30376">MAEITGGFLVPHDPVMFVAPDAPEAEKAKKVWDAYEACAERLAESGASSVIIVGNDHYMLFGTTCLPKYCIATGHVEGPLDQLPGLKKEQVQNHEALAQHIAAHGSETGFDWAVARSFTTDHAFSIPYKLIVRRAEEISGRSISAIPVYLASAVDPFITKTRARQLGEQIRGAVEAFDSDEQVFVIGSGGISHWVGVKETGKVNEEFDRQIIDLCCNANIDGLVAFTDEQVLENGGNGAMEIRNFICAMAAVNAPRGELIEYQPVPEWVTGLGFIELKKG</sequence>
<organism evidence="2 3">
    <name type="scientific">Marinobacterium iners DSM 11526</name>
    <dbReference type="NCBI Taxonomy" id="1122198"/>
    <lineage>
        <taxon>Bacteria</taxon>
        <taxon>Pseudomonadati</taxon>
        <taxon>Pseudomonadota</taxon>
        <taxon>Gammaproteobacteria</taxon>
        <taxon>Oceanospirillales</taxon>
        <taxon>Oceanospirillaceae</taxon>
        <taxon>Marinobacterium</taxon>
    </lineage>
</organism>
<reference evidence="3" key="1">
    <citation type="submission" date="2016-10" db="EMBL/GenBank/DDBJ databases">
        <authorList>
            <person name="Varghese N."/>
            <person name="Submissions S."/>
        </authorList>
    </citation>
    <scope>NUCLEOTIDE SEQUENCE [LARGE SCALE GENOMIC DNA]</scope>
    <source>
        <strain evidence="3">DSM 11526</strain>
    </source>
</reference>
<dbReference type="STRING" id="1122198.SAMN02745729_105234"/>
<protein>
    <submittedName>
        <fullName evidence="2">Protocatechuate 4,5-dioxygenase, beta chain</fullName>
    </submittedName>
</protein>
<name>A0A1H4D046_9GAMM</name>
<dbReference type="SUPFAM" id="SSF53213">
    <property type="entry name" value="LigB-like"/>
    <property type="match status" value="1"/>
</dbReference>
<dbReference type="GO" id="GO:0008198">
    <property type="term" value="F:ferrous iron binding"/>
    <property type="evidence" value="ECO:0007669"/>
    <property type="project" value="InterPro"/>
</dbReference>
<evidence type="ECO:0000313" key="3">
    <source>
        <dbReference type="Proteomes" id="UP000242469"/>
    </source>
</evidence>